<organism evidence="2">
    <name type="scientific">Melampsora larici-populina (strain 98AG31 / pathotype 3-4-7)</name>
    <name type="common">Poplar leaf rust fungus</name>
    <dbReference type="NCBI Taxonomy" id="747676"/>
    <lineage>
        <taxon>Eukaryota</taxon>
        <taxon>Fungi</taxon>
        <taxon>Dikarya</taxon>
        <taxon>Basidiomycota</taxon>
        <taxon>Pucciniomycotina</taxon>
        <taxon>Pucciniomycetes</taxon>
        <taxon>Pucciniales</taxon>
        <taxon>Melampsoraceae</taxon>
        <taxon>Melampsora</taxon>
    </lineage>
</organism>
<dbReference type="CDD" id="cd18809">
    <property type="entry name" value="SF1_C_RecD"/>
    <property type="match status" value="1"/>
</dbReference>
<dbReference type="InterPro" id="IPR027417">
    <property type="entry name" value="P-loop_NTPase"/>
</dbReference>
<dbReference type="GO" id="GO:0005657">
    <property type="term" value="C:replication fork"/>
    <property type="evidence" value="ECO:0007669"/>
    <property type="project" value="TreeGrafter"/>
</dbReference>
<dbReference type="Proteomes" id="UP000001072">
    <property type="component" value="Unassembled WGS sequence"/>
</dbReference>
<evidence type="ECO:0000313" key="1">
    <source>
        <dbReference type="EMBL" id="EGG05062.1"/>
    </source>
</evidence>
<dbReference type="KEGG" id="mlr:MELLADRAFT_88325"/>
<dbReference type="RefSeq" id="XP_007411815.1">
    <property type="nucleotide sequence ID" value="XM_007411753.1"/>
</dbReference>
<dbReference type="Gene3D" id="3.40.50.300">
    <property type="entry name" value="P-loop containing nucleotide triphosphate hydrolases"/>
    <property type="match status" value="1"/>
</dbReference>
<dbReference type="EMBL" id="GL883115">
    <property type="protein sequence ID" value="EGG05062.1"/>
    <property type="molecule type" value="Genomic_DNA"/>
</dbReference>
<dbReference type="HOGENOM" id="CLU_001324_4_6_1"/>
<dbReference type="SUPFAM" id="SSF52540">
    <property type="entry name" value="P-loop containing nucleoside triphosphate hydrolases"/>
    <property type="match status" value="1"/>
</dbReference>
<gene>
    <name evidence="1" type="ORF">MELLADRAFT_88325</name>
</gene>
<dbReference type="GeneID" id="18934840"/>
<dbReference type="InParanoid" id="F4RRB8"/>
<dbReference type="VEuPathDB" id="FungiDB:MELLADRAFT_88325"/>
<protein>
    <recommendedName>
        <fullName evidence="3">ATP-dependent DNA helicase</fullName>
    </recommendedName>
</protein>
<reference evidence="2" key="1">
    <citation type="journal article" date="2011" name="Proc. Natl. Acad. Sci. U.S.A.">
        <title>Obligate biotrophy features unraveled by the genomic analysis of rust fungi.</title>
        <authorList>
            <person name="Duplessis S."/>
            <person name="Cuomo C.A."/>
            <person name="Lin Y.-C."/>
            <person name="Aerts A."/>
            <person name="Tisserant E."/>
            <person name="Veneault-Fourrey C."/>
            <person name="Joly D.L."/>
            <person name="Hacquard S."/>
            <person name="Amselem J."/>
            <person name="Cantarel B.L."/>
            <person name="Chiu R."/>
            <person name="Coutinho P.M."/>
            <person name="Feau N."/>
            <person name="Field M."/>
            <person name="Frey P."/>
            <person name="Gelhaye E."/>
            <person name="Goldberg J."/>
            <person name="Grabherr M.G."/>
            <person name="Kodira C.D."/>
            <person name="Kohler A."/>
            <person name="Kuees U."/>
            <person name="Lindquist E.A."/>
            <person name="Lucas S.M."/>
            <person name="Mago R."/>
            <person name="Mauceli E."/>
            <person name="Morin E."/>
            <person name="Murat C."/>
            <person name="Pangilinan J.L."/>
            <person name="Park R."/>
            <person name="Pearson M."/>
            <person name="Quesneville H."/>
            <person name="Rouhier N."/>
            <person name="Sakthikumar S."/>
            <person name="Salamov A.A."/>
            <person name="Schmutz J."/>
            <person name="Selles B."/>
            <person name="Shapiro H."/>
            <person name="Tanguay P."/>
            <person name="Tuskan G.A."/>
            <person name="Henrissat B."/>
            <person name="Van de Peer Y."/>
            <person name="Rouze P."/>
            <person name="Ellis J.G."/>
            <person name="Dodds P.N."/>
            <person name="Schein J.E."/>
            <person name="Zhong S."/>
            <person name="Hamelin R.C."/>
            <person name="Grigoriev I.V."/>
            <person name="Szabo L.J."/>
            <person name="Martin F."/>
        </authorList>
    </citation>
    <scope>NUCLEOTIDE SEQUENCE [LARGE SCALE GENOMIC DNA]</scope>
    <source>
        <strain evidence="2">98AG31 / pathotype 3-4-7</strain>
    </source>
</reference>
<accession>F4RRB8</accession>
<dbReference type="eggNOG" id="KOG0987">
    <property type="taxonomic scope" value="Eukaryota"/>
</dbReference>
<dbReference type="PANTHER" id="PTHR23274:SF51">
    <property type="entry name" value="OS03G0423850 PROTEIN"/>
    <property type="match status" value="1"/>
</dbReference>
<proteinExistence type="predicted"/>
<dbReference type="OrthoDB" id="2615604at2759"/>
<name>F4RRB8_MELLP</name>
<evidence type="ECO:0000313" key="2">
    <source>
        <dbReference type="Proteomes" id="UP000001072"/>
    </source>
</evidence>
<evidence type="ECO:0008006" key="3">
    <source>
        <dbReference type="Google" id="ProtNLM"/>
    </source>
</evidence>
<dbReference type="PANTHER" id="PTHR23274">
    <property type="entry name" value="DNA HELICASE-RELATED"/>
    <property type="match status" value="1"/>
</dbReference>
<dbReference type="AlphaFoldDB" id="F4RRB8"/>
<keyword evidence="2" id="KW-1185">Reference proteome</keyword>
<dbReference type="GO" id="GO:0006260">
    <property type="term" value="P:DNA replication"/>
    <property type="evidence" value="ECO:0007669"/>
    <property type="project" value="TreeGrafter"/>
</dbReference>
<sequence length="100" mass="10873">MSLPMMALHHPGNEAAPISFYRFQFPVTLAFALTINKSQGQTLSDVCLVLPTPVFAHGQLYVGLSRCTSAAGTRVVVTEAEREFKTVNVVYRGLLEGSES</sequence>